<evidence type="ECO:0000313" key="7">
    <source>
        <dbReference type="EMBL" id="RAW29946.1"/>
    </source>
</evidence>
<dbReference type="PANTHER" id="PTHR24030">
    <property type="entry name" value="PROTEIN CMSS1"/>
    <property type="match status" value="1"/>
</dbReference>
<sequence>MATRNDDELEMNWTAEAVDASDNDSVVSAGSEDEFEEEAELELASGVKRSREEEVDDVMGDEDETATKKQKTNAKKPNGKGLHKMMQDEHFEIVNNAYIKHRGGQMTSLELADGLNESHFVAPKGLGKHKLELLPSYIHHLLPSFKRDFVGKGKRRDKSPYFLILCSSALRCVEVIKHLTPFKCRVAKLFAKHMKADEQAKQLANNYLPIAVGTPARVKKLLEMNALSLKHTTHVIFDMEKDKKQLTVLELKDTATEMMDLLQFHFIPHLNKEDSNMKIVLF</sequence>
<feature type="compositionally biased region" description="Basic residues" evidence="1">
    <location>
        <begin position="68"/>
        <end position="82"/>
    </location>
</feature>
<dbReference type="Pfam" id="PF14617">
    <property type="entry name" value="CMS1"/>
    <property type="match status" value="1"/>
</dbReference>
<proteinExistence type="predicted"/>
<dbReference type="Proteomes" id="UP000774804">
    <property type="component" value="Unassembled WGS sequence"/>
</dbReference>
<evidence type="ECO:0000313" key="5">
    <source>
        <dbReference type="EMBL" id="KAG2967693.1"/>
    </source>
</evidence>
<dbReference type="EMBL" id="MJFZ01000398">
    <property type="protein sequence ID" value="RAW29946.1"/>
    <property type="molecule type" value="Genomic_DNA"/>
</dbReference>
<dbReference type="Proteomes" id="UP000735874">
    <property type="component" value="Unassembled WGS sequence"/>
</dbReference>
<dbReference type="EMBL" id="RCMG01000918">
    <property type="protein sequence ID" value="KAG2842226.1"/>
    <property type="molecule type" value="Genomic_DNA"/>
</dbReference>
<organism evidence="7 8">
    <name type="scientific">Phytophthora cactorum</name>
    <dbReference type="NCBI Taxonomy" id="29920"/>
    <lineage>
        <taxon>Eukaryota</taxon>
        <taxon>Sar</taxon>
        <taxon>Stramenopiles</taxon>
        <taxon>Oomycota</taxon>
        <taxon>Peronosporomycetes</taxon>
        <taxon>Peronosporales</taxon>
        <taxon>Peronosporaceae</taxon>
        <taxon>Phytophthora</taxon>
    </lineage>
</organism>
<protein>
    <recommendedName>
        <fullName evidence="9">P-loop containing nucleoside triphosphate hydrolase</fullName>
    </recommendedName>
</protein>
<dbReference type="GO" id="GO:0005634">
    <property type="term" value="C:nucleus"/>
    <property type="evidence" value="ECO:0007669"/>
    <property type="project" value="TreeGrafter"/>
</dbReference>
<evidence type="ECO:0000313" key="3">
    <source>
        <dbReference type="EMBL" id="KAG2894077.1"/>
    </source>
</evidence>
<dbReference type="EMBL" id="RCMK01000659">
    <property type="protein sequence ID" value="KAG2917406.1"/>
    <property type="molecule type" value="Genomic_DNA"/>
</dbReference>
<dbReference type="Gene3D" id="3.40.50.300">
    <property type="entry name" value="P-loop containing nucleotide triphosphate hydrolases"/>
    <property type="match status" value="1"/>
</dbReference>
<dbReference type="EMBL" id="RCML01000914">
    <property type="protein sequence ID" value="KAG2967693.1"/>
    <property type="molecule type" value="Genomic_DNA"/>
</dbReference>
<feature type="compositionally biased region" description="Acidic residues" evidence="1">
    <location>
        <begin position="53"/>
        <end position="64"/>
    </location>
</feature>
<evidence type="ECO:0000313" key="6">
    <source>
        <dbReference type="EMBL" id="KAG3211501.1"/>
    </source>
</evidence>
<comment type="caution">
    <text evidence="7">The sequence shown here is derived from an EMBL/GenBank/DDBJ whole genome shotgun (WGS) entry which is preliminary data.</text>
</comment>
<name>A0A329S251_9STRA</name>
<dbReference type="Proteomes" id="UP000697107">
    <property type="component" value="Unassembled WGS sequence"/>
</dbReference>
<feature type="compositionally biased region" description="Acidic residues" evidence="1">
    <location>
        <begin position="31"/>
        <end position="41"/>
    </location>
</feature>
<dbReference type="Proteomes" id="UP000251314">
    <property type="component" value="Unassembled WGS sequence"/>
</dbReference>
<dbReference type="VEuPathDB" id="FungiDB:PC110_g13694"/>
<dbReference type="GO" id="GO:0030686">
    <property type="term" value="C:90S preribosome"/>
    <property type="evidence" value="ECO:0007669"/>
    <property type="project" value="TreeGrafter"/>
</dbReference>
<evidence type="ECO:0000313" key="4">
    <source>
        <dbReference type="EMBL" id="KAG2917406.1"/>
    </source>
</evidence>
<dbReference type="OrthoDB" id="1929311at2759"/>
<reference evidence="7 8" key="1">
    <citation type="submission" date="2018-01" db="EMBL/GenBank/DDBJ databases">
        <title>Draft genome of the strawberry crown rot pathogen Phytophthora cactorum.</title>
        <authorList>
            <person name="Armitage A.D."/>
            <person name="Lysoe E."/>
            <person name="Nellist C.F."/>
            <person name="Harrison R.J."/>
            <person name="Brurberg M.B."/>
        </authorList>
    </citation>
    <scope>NUCLEOTIDE SEQUENCE [LARGE SCALE GENOMIC DNA]</scope>
    <source>
        <strain evidence="7 8">10300</strain>
    </source>
</reference>
<keyword evidence="8" id="KW-1185">Reference proteome</keyword>
<accession>A0A329S251</accession>
<dbReference type="SUPFAM" id="SSF52540">
    <property type="entry name" value="P-loop containing nucleoside triphosphate hydrolases"/>
    <property type="match status" value="1"/>
</dbReference>
<evidence type="ECO:0008006" key="9">
    <source>
        <dbReference type="Google" id="ProtNLM"/>
    </source>
</evidence>
<dbReference type="EMBL" id="RCMI01000931">
    <property type="protein sequence ID" value="KAG2894077.1"/>
    <property type="molecule type" value="Genomic_DNA"/>
</dbReference>
<dbReference type="STRING" id="29920.A0A329S251"/>
<dbReference type="Proteomes" id="UP000736787">
    <property type="component" value="Unassembled WGS sequence"/>
</dbReference>
<evidence type="ECO:0000313" key="8">
    <source>
        <dbReference type="Proteomes" id="UP000251314"/>
    </source>
</evidence>
<dbReference type="PANTHER" id="PTHR24030:SF0">
    <property type="entry name" value="PROTEIN CMSS1"/>
    <property type="match status" value="1"/>
</dbReference>
<dbReference type="EMBL" id="RCMV01000948">
    <property type="protein sequence ID" value="KAG3211501.1"/>
    <property type="molecule type" value="Genomic_DNA"/>
</dbReference>
<evidence type="ECO:0000256" key="1">
    <source>
        <dbReference type="SAM" id="MobiDB-lite"/>
    </source>
</evidence>
<dbReference type="InterPro" id="IPR027417">
    <property type="entry name" value="P-loop_NTPase"/>
</dbReference>
<gene>
    <name evidence="7" type="ORF">PC110_g13694</name>
    <name evidence="2" type="ORF">PC113_g18851</name>
    <name evidence="3" type="ORF">PC115_g18269</name>
    <name evidence="4" type="ORF">PC117_g17465</name>
    <name evidence="5" type="ORF">PC118_g18437</name>
    <name evidence="6" type="ORF">PC129_g17523</name>
</gene>
<feature type="region of interest" description="Disordered" evidence="1">
    <location>
        <begin position="1"/>
        <end position="82"/>
    </location>
</feature>
<dbReference type="InterPro" id="IPR032704">
    <property type="entry name" value="Cms1"/>
</dbReference>
<reference evidence="2" key="2">
    <citation type="submission" date="2018-10" db="EMBL/GenBank/DDBJ databases">
        <title>Effector identification in a new, highly contiguous assembly of the strawberry crown rot pathogen Phytophthora cactorum.</title>
        <authorList>
            <person name="Armitage A.D."/>
            <person name="Nellist C.F."/>
            <person name="Bates H."/>
            <person name="Vickerstaff R.J."/>
            <person name="Harrison R.J."/>
        </authorList>
    </citation>
    <scope>NUCLEOTIDE SEQUENCE</scope>
    <source>
        <strain evidence="2">15-7</strain>
        <strain evidence="3">4032</strain>
        <strain evidence="4">4040</strain>
        <strain evidence="5">P415</strain>
        <strain evidence="6">P421</strain>
    </source>
</reference>
<dbReference type="AlphaFoldDB" id="A0A329S251"/>
<dbReference type="Proteomes" id="UP000760860">
    <property type="component" value="Unassembled WGS sequence"/>
</dbReference>
<evidence type="ECO:0000313" key="2">
    <source>
        <dbReference type="EMBL" id="KAG2842226.1"/>
    </source>
</evidence>